<dbReference type="AlphaFoldDB" id="A0A0N0ZWR9"/>
<organism evidence="3 4">
    <name type="scientific">Chryseobacterium indologenes</name>
    <name type="common">Flavobacterium indologenes</name>
    <dbReference type="NCBI Taxonomy" id="253"/>
    <lineage>
        <taxon>Bacteria</taxon>
        <taxon>Pseudomonadati</taxon>
        <taxon>Bacteroidota</taxon>
        <taxon>Flavobacteriia</taxon>
        <taxon>Flavobacteriales</taxon>
        <taxon>Weeksellaceae</taxon>
        <taxon>Chryseobacterium group</taxon>
        <taxon>Chryseobacterium</taxon>
    </lineage>
</organism>
<reference evidence="3 4" key="1">
    <citation type="journal article" date="2015" name="Genom Data">
        <title>Draft genome sequence of a multidrug-resistant Chryseobacterium indologenes isolate from Malaysia.</title>
        <authorList>
            <person name="Yu C.Y."/>
            <person name="Ang G.Y."/>
            <person name="Cheng H.J."/>
            <person name="Cheong Y.M."/>
            <person name="Yin W.F."/>
            <person name="Chan K.G."/>
        </authorList>
    </citation>
    <scope>NUCLEOTIDE SEQUENCE [LARGE SCALE GENOMIC DNA]</scope>
    <source>
        <strain evidence="3 4">CI_885</strain>
    </source>
</reference>
<dbReference type="RefSeq" id="WP_062699215.1">
    <property type="nucleotide sequence ID" value="NZ_LJOD01000006.1"/>
</dbReference>
<proteinExistence type="predicted"/>
<gene>
    <name evidence="3" type="ORF">AOB46_10955</name>
</gene>
<evidence type="ECO:0000256" key="1">
    <source>
        <dbReference type="SAM" id="MobiDB-lite"/>
    </source>
</evidence>
<feature type="region of interest" description="Disordered" evidence="1">
    <location>
        <begin position="92"/>
        <end position="114"/>
    </location>
</feature>
<evidence type="ECO:0000256" key="2">
    <source>
        <dbReference type="SAM" id="SignalP"/>
    </source>
</evidence>
<keyword evidence="2" id="KW-0732">Signal</keyword>
<feature type="chain" id="PRO_5005865181" evidence="2">
    <location>
        <begin position="20"/>
        <end position="114"/>
    </location>
</feature>
<reference evidence="4" key="2">
    <citation type="submission" date="2015-09" db="EMBL/GenBank/DDBJ databases">
        <title>Draft genome sequence of a multidrug-resistant Chryseobacterium indologenes isolate from Malaysia.</title>
        <authorList>
            <person name="Yu C.Y."/>
            <person name="Ang G.Y."/>
            <person name="Chan K.-G."/>
        </authorList>
    </citation>
    <scope>NUCLEOTIDE SEQUENCE [LARGE SCALE GENOMIC DNA]</scope>
    <source>
        <strain evidence="4">CI_885</strain>
    </source>
</reference>
<protein>
    <submittedName>
        <fullName evidence="3">Uncharacterized protein</fullName>
    </submittedName>
</protein>
<dbReference type="Proteomes" id="UP000037953">
    <property type="component" value="Unassembled WGS sequence"/>
</dbReference>
<name>A0A0N0ZWR9_CHRID</name>
<dbReference type="EMBL" id="LJOD01000006">
    <property type="protein sequence ID" value="KPE51178.1"/>
    <property type="molecule type" value="Genomic_DNA"/>
</dbReference>
<comment type="caution">
    <text evidence="3">The sequence shown here is derived from an EMBL/GenBank/DDBJ whole genome shotgun (WGS) entry which is preliminary data.</text>
</comment>
<evidence type="ECO:0000313" key="4">
    <source>
        <dbReference type="Proteomes" id="UP000037953"/>
    </source>
</evidence>
<feature type="signal peptide" evidence="2">
    <location>
        <begin position="1"/>
        <end position="19"/>
    </location>
</feature>
<accession>A0A0N0ZWR9</accession>
<sequence>MKQKLLLLLLSFFTLGMHAQTEENMEGFSQKMAEPFMKLEREKIPHGILLDYAWGLTDIEQYNSEKIQEIDIHIYGSVYKELFFRSYSRKRTKKPPYHAGNGCQMGKLQERIQQ</sequence>
<evidence type="ECO:0000313" key="3">
    <source>
        <dbReference type="EMBL" id="KPE51178.1"/>
    </source>
</evidence>